<dbReference type="PANTHER" id="PTHR43798:SF14">
    <property type="entry name" value="SERINE HYDROLASE-LIKE PROTEIN DDB_G0286239"/>
    <property type="match status" value="1"/>
</dbReference>
<feature type="domain" description="AB hydrolase-1" evidence="3">
    <location>
        <begin position="40"/>
        <end position="147"/>
    </location>
</feature>
<dbReference type="SUPFAM" id="SSF53474">
    <property type="entry name" value="alpha/beta-Hydrolases"/>
    <property type="match status" value="1"/>
</dbReference>
<evidence type="ECO:0000313" key="4">
    <source>
        <dbReference type="EMBL" id="JAS24442.1"/>
    </source>
</evidence>
<dbReference type="AlphaFoldDB" id="A0A1B6EEB3"/>
<protein>
    <recommendedName>
        <fullName evidence="3">AB hydrolase-1 domain-containing protein</fullName>
    </recommendedName>
</protein>
<dbReference type="ESTHER" id="9hemi-a0a1b6eeb3">
    <property type="family name" value="SERHL"/>
</dbReference>
<comment type="similarity">
    <text evidence="1">Belongs to the AB hydrolase superfamily.</text>
</comment>
<evidence type="ECO:0000256" key="2">
    <source>
        <dbReference type="ARBA" id="ARBA00022801"/>
    </source>
</evidence>
<dbReference type="EMBL" id="GEDC01012856">
    <property type="protein sequence ID" value="JAS24442.1"/>
    <property type="molecule type" value="Transcribed_RNA"/>
</dbReference>
<dbReference type="InterPro" id="IPR050266">
    <property type="entry name" value="AB_hydrolase_sf"/>
</dbReference>
<accession>A0A1B6EEB3</accession>
<dbReference type="PRINTS" id="PR00111">
    <property type="entry name" value="ABHYDROLASE"/>
</dbReference>
<dbReference type="Pfam" id="PF00561">
    <property type="entry name" value="Abhydrolase_1"/>
    <property type="match status" value="1"/>
</dbReference>
<sequence length="322" mass="36789">MATMTNGSINRYIDSFVEIEIPVPWGHISGKWWGSREIQPVIAIHGWQDNAGSFDLLAPSLPTSVSLLCVDLPGHGFSSHFPHGQFYYLWWDYIIILRRIVKYYQWKKISILGHSLGGAIGFMYAAIYPDEVEKLISIDIVSPRIEAPEKLVEETPYCIDRFLKYENLTAKDVPCYTYNIMIDIVLDAYKGSITRDKCEILMKRGMAPTKKENNTYHFARDPRLKIAGLATLTIDLVKQYAGQIKCQYLNIRASEGITFTYPELYNELLEIIKSNASRFEYEQVSGSHHVHLQNPEAVSDIIGIFLTTHNHHNTSNIDDLLV</sequence>
<evidence type="ECO:0000259" key="3">
    <source>
        <dbReference type="Pfam" id="PF00561"/>
    </source>
</evidence>
<dbReference type="EMBL" id="GEDC01001009">
    <property type="protein sequence ID" value="JAS36289.1"/>
    <property type="molecule type" value="Transcribed_RNA"/>
</dbReference>
<dbReference type="GO" id="GO:0016787">
    <property type="term" value="F:hydrolase activity"/>
    <property type="evidence" value="ECO:0007669"/>
    <property type="project" value="UniProtKB-KW"/>
</dbReference>
<dbReference type="GO" id="GO:0016020">
    <property type="term" value="C:membrane"/>
    <property type="evidence" value="ECO:0007669"/>
    <property type="project" value="TreeGrafter"/>
</dbReference>
<dbReference type="PANTHER" id="PTHR43798">
    <property type="entry name" value="MONOACYLGLYCEROL LIPASE"/>
    <property type="match status" value="1"/>
</dbReference>
<dbReference type="InterPro" id="IPR029058">
    <property type="entry name" value="AB_hydrolase_fold"/>
</dbReference>
<keyword evidence="2" id="KW-0378">Hydrolase</keyword>
<gene>
    <name evidence="5" type="ORF">g.43300</name>
    <name evidence="4" type="ORF">g.43301</name>
</gene>
<dbReference type="InterPro" id="IPR000073">
    <property type="entry name" value="AB_hydrolase_1"/>
</dbReference>
<proteinExistence type="inferred from homology"/>
<dbReference type="Gene3D" id="3.40.50.1820">
    <property type="entry name" value="alpha/beta hydrolase"/>
    <property type="match status" value="1"/>
</dbReference>
<name>A0A1B6EEB3_9HEMI</name>
<evidence type="ECO:0000256" key="1">
    <source>
        <dbReference type="ARBA" id="ARBA00008645"/>
    </source>
</evidence>
<evidence type="ECO:0000313" key="5">
    <source>
        <dbReference type="EMBL" id="JAS36289.1"/>
    </source>
</evidence>
<organism evidence="5">
    <name type="scientific">Clastoptera arizonana</name>
    <name type="common">Arizona spittle bug</name>
    <dbReference type="NCBI Taxonomy" id="38151"/>
    <lineage>
        <taxon>Eukaryota</taxon>
        <taxon>Metazoa</taxon>
        <taxon>Ecdysozoa</taxon>
        <taxon>Arthropoda</taxon>
        <taxon>Hexapoda</taxon>
        <taxon>Insecta</taxon>
        <taxon>Pterygota</taxon>
        <taxon>Neoptera</taxon>
        <taxon>Paraneoptera</taxon>
        <taxon>Hemiptera</taxon>
        <taxon>Auchenorrhyncha</taxon>
        <taxon>Cercopoidea</taxon>
        <taxon>Clastopteridae</taxon>
        <taxon>Clastoptera</taxon>
    </lineage>
</organism>
<reference evidence="5" key="1">
    <citation type="submission" date="2015-12" db="EMBL/GenBank/DDBJ databases">
        <title>De novo transcriptome assembly of four potential Pierce s Disease insect vectors from Arizona vineyards.</title>
        <authorList>
            <person name="Tassone E.E."/>
        </authorList>
    </citation>
    <scope>NUCLEOTIDE SEQUENCE</scope>
</reference>